<dbReference type="PANTHER" id="PTHR47877">
    <property type="entry name" value="LATE EMBRYOGENESIS ABUNDANT DOMAIN-CONTAINING PROTEIN / LEA DOMAIN-CONTAINING PROTEIN"/>
    <property type="match status" value="1"/>
</dbReference>
<evidence type="ECO:0000313" key="2">
    <source>
        <dbReference type="EMBL" id="KAG2643561.1"/>
    </source>
</evidence>
<dbReference type="Proteomes" id="UP000823388">
    <property type="component" value="Chromosome 2K"/>
</dbReference>
<comment type="caution">
    <text evidence="2">The sequence shown here is derived from an EMBL/GenBank/DDBJ whole genome shotgun (WGS) entry which is preliminary data.</text>
</comment>
<feature type="compositionally biased region" description="Low complexity" evidence="1">
    <location>
        <begin position="150"/>
        <end position="160"/>
    </location>
</feature>
<sequence length="160" mass="16723">MFGLLNGRSIRHPSTVRVIISVFLTSFHFSLPSLSTRVKASSSPSSTLPPHLRRQALSSSGGMQAAARTAREATETAADYIKQAAARAKDASAGATGTTAEYSKQAAAKARDAMLSTGEAATEYAKQAAAKGTGGTGSPSRSRPRRRRPSSSLHRPPSSH</sequence>
<dbReference type="AlphaFoldDB" id="A0A8T0W2V4"/>
<proteinExistence type="predicted"/>
<reference evidence="2" key="1">
    <citation type="submission" date="2020-05" db="EMBL/GenBank/DDBJ databases">
        <title>WGS assembly of Panicum virgatum.</title>
        <authorList>
            <person name="Lovell J.T."/>
            <person name="Jenkins J."/>
            <person name="Shu S."/>
            <person name="Juenger T.E."/>
            <person name="Schmutz J."/>
        </authorList>
    </citation>
    <scope>NUCLEOTIDE SEQUENCE</scope>
    <source>
        <strain evidence="2">AP13</strain>
    </source>
</reference>
<name>A0A8T0W2V4_PANVG</name>
<keyword evidence="3" id="KW-1185">Reference proteome</keyword>
<gene>
    <name evidence="2" type="ORF">PVAP13_2KG343202</name>
</gene>
<evidence type="ECO:0000313" key="3">
    <source>
        <dbReference type="Proteomes" id="UP000823388"/>
    </source>
</evidence>
<feature type="compositionally biased region" description="Low complexity" evidence="1">
    <location>
        <begin position="119"/>
        <end position="131"/>
    </location>
</feature>
<feature type="region of interest" description="Disordered" evidence="1">
    <location>
        <begin position="38"/>
        <end position="73"/>
    </location>
</feature>
<protein>
    <submittedName>
        <fullName evidence="2">Uncharacterized protein</fullName>
    </submittedName>
</protein>
<feature type="compositionally biased region" description="Low complexity" evidence="1">
    <location>
        <begin position="41"/>
        <end position="50"/>
    </location>
</feature>
<dbReference type="PANTHER" id="PTHR47877:SF3">
    <property type="entry name" value="LATE EMBRYOGENESIS ABUNDANT DOMAIN-CONTAINING PROTEIN _ LEA DOMAIN-CONTAINING PROTEIN"/>
    <property type="match status" value="1"/>
</dbReference>
<accession>A0A8T0W2V4</accession>
<evidence type="ECO:0000256" key="1">
    <source>
        <dbReference type="SAM" id="MobiDB-lite"/>
    </source>
</evidence>
<organism evidence="2 3">
    <name type="scientific">Panicum virgatum</name>
    <name type="common">Blackwell switchgrass</name>
    <dbReference type="NCBI Taxonomy" id="38727"/>
    <lineage>
        <taxon>Eukaryota</taxon>
        <taxon>Viridiplantae</taxon>
        <taxon>Streptophyta</taxon>
        <taxon>Embryophyta</taxon>
        <taxon>Tracheophyta</taxon>
        <taxon>Spermatophyta</taxon>
        <taxon>Magnoliopsida</taxon>
        <taxon>Liliopsida</taxon>
        <taxon>Poales</taxon>
        <taxon>Poaceae</taxon>
        <taxon>PACMAD clade</taxon>
        <taxon>Panicoideae</taxon>
        <taxon>Panicodae</taxon>
        <taxon>Paniceae</taxon>
        <taxon>Panicinae</taxon>
        <taxon>Panicum</taxon>
        <taxon>Panicum sect. Hiantes</taxon>
    </lineage>
</organism>
<dbReference type="GO" id="GO:0005829">
    <property type="term" value="C:cytosol"/>
    <property type="evidence" value="ECO:0007669"/>
    <property type="project" value="TreeGrafter"/>
</dbReference>
<dbReference type="EMBL" id="CM029039">
    <property type="protein sequence ID" value="KAG2643561.1"/>
    <property type="molecule type" value="Genomic_DNA"/>
</dbReference>
<feature type="region of interest" description="Disordered" evidence="1">
    <location>
        <begin position="114"/>
        <end position="160"/>
    </location>
</feature>
<dbReference type="GO" id="GO:0009631">
    <property type="term" value="P:cold acclimation"/>
    <property type="evidence" value="ECO:0007669"/>
    <property type="project" value="TreeGrafter"/>
</dbReference>